<dbReference type="InterPro" id="IPR018740">
    <property type="entry name" value="DUF2282_membr"/>
</dbReference>
<keyword evidence="5" id="KW-1185">Reference proteome</keyword>
<reference evidence="4 5" key="1">
    <citation type="submission" date="2019-09" db="EMBL/GenBank/DDBJ databases">
        <title>NBRP : Genome information of microbial organism related human and environment.</title>
        <authorList>
            <person name="Hattori M."/>
            <person name="Oshima K."/>
            <person name="Inaba H."/>
            <person name="Suda W."/>
            <person name="Sakamoto M."/>
            <person name="Iino T."/>
            <person name="Kitahara M."/>
            <person name="Oshida Y."/>
            <person name="Iida T."/>
            <person name="Kudo T."/>
            <person name="Itoh T."/>
            <person name="Ohkuma M."/>
        </authorList>
    </citation>
    <scope>NUCLEOTIDE SEQUENCE [LARGE SCALE GENOMIC DNA]</scope>
    <source>
        <strain evidence="2 4">Hi-2</strain>
        <strain evidence="3 5">Mie-1</strain>
    </source>
</reference>
<feature type="signal peptide" evidence="1">
    <location>
        <begin position="1"/>
        <end position="28"/>
    </location>
</feature>
<accession>A0A5A7MUU9</accession>
<dbReference type="EMBL" id="BKCM01000001">
    <property type="protein sequence ID" value="GEQ99697.1"/>
    <property type="molecule type" value="Genomic_DNA"/>
</dbReference>
<proteinExistence type="predicted"/>
<evidence type="ECO:0000313" key="2">
    <source>
        <dbReference type="EMBL" id="GEQ97372.1"/>
    </source>
</evidence>
<dbReference type="AlphaFoldDB" id="A0A5A7MMZ0"/>
<gene>
    <name evidence="2" type="ORF">JCM17844_10090</name>
    <name evidence="3" type="ORF">JCM17845_03210</name>
</gene>
<evidence type="ECO:0000313" key="5">
    <source>
        <dbReference type="Proteomes" id="UP000325187"/>
    </source>
</evidence>
<sequence length="91" mass="9255">MKTLTSKATTIALAGALAAAVSVSSAQAQDWAKKAEKCYGVAKAGQNDCKAGPGTSCQGTSKVDFQGNAWMFVPKGVCEKLAGGSLEEKKA</sequence>
<evidence type="ECO:0000313" key="4">
    <source>
        <dbReference type="Proteomes" id="UP000322084"/>
    </source>
</evidence>
<dbReference type="Proteomes" id="UP000322084">
    <property type="component" value="Unassembled WGS sequence"/>
</dbReference>
<name>A0A5A7MMZ0_9PROT</name>
<dbReference type="RefSeq" id="WP_149999863.1">
    <property type="nucleotide sequence ID" value="NZ_BKCL01000002.1"/>
</dbReference>
<dbReference type="EMBL" id="BKCL01000002">
    <property type="protein sequence ID" value="GEQ97372.1"/>
    <property type="molecule type" value="Genomic_DNA"/>
</dbReference>
<organism evidence="2 4">
    <name type="scientific">Iodidimonas gelatinilytica</name>
    <dbReference type="NCBI Taxonomy" id="1236966"/>
    <lineage>
        <taxon>Bacteria</taxon>
        <taxon>Pseudomonadati</taxon>
        <taxon>Pseudomonadota</taxon>
        <taxon>Alphaproteobacteria</taxon>
        <taxon>Iodidimonadales</taxon>
        <taxon>Iodidimonadaceae</taxon>
        <taxon>Iodidimonas</taxon>
    </lineage>
</organism>
<evidence type="ECO:0000313" key="3">
    <source>
        <dbReference type="EMBL" id="GEQ99697.1"/>
    </source>
</evidence>
<dbReference type="Pfam" id="PF10048">
    <property type="entry name" value="DUF2282"/>
    <property type="match status" value="1"/>
</dbReference>
<comment type="caution">
    <text evidence="2">The sequence shown here is derived from an EMBL/GenBank/DDBJ whole genome shotgun (WGS) entry which is preliminary data.</text>
</comment>
<feature type="chain" id="PRO_5036136529" evidence="1">
    <location>
        <begin position="29"/>
        <end position="91"/>
    </location>
</feature>
<protein>
    <submittedName>
        <fullName evidence="2">Uncharacterized protein</fullName>
    </submittedName>
</protein>
<keyword evidence="1" id="KW-0732">Signal</keyword>
<dbReference type="Proteomes" id="UP000325187">
    <property type="component" value="Unassembled WGS sequence"/>
</dbReference>
<evidence type="ECO:0000256" key="1">
    <source>
        <dbReference type="SAM" id="SignalP"/>
    </source>
</evidence>
<accession>A0A5A7MMZ0</accession>